<dbReference type="SUPFAM" id="SSF51735">
    <property type="entry name" value="NAD(P)-binding Rossmann-fold domains"/>
    <property type="match status" value="1"/>
</dbReference>
<protein>
    <submittedName>
        <fullName evidence="5">NAD(P)-dependent dehydrogenase (Short-subunit alcohol dehydrogenase family)</fullName>
    </submittedName>
</protein>
<evidence type="ECO:0000256" key="1">
    <source>
        <dbReference type="ARBA" id="ARBA00006484"/>
    </source>
</evidence>
<accession>A0A7W7Q449</accession>
<dbReference type="EMBL" id="JACHJQ010000003">
    <property type="protein sequence ID" value="MBB4906547.1"/>
    <property type="molecule type" value="Genomic_DNA"/>
</dbReference>
<comment type="caution">
    <text evidence="5">The sequence shown here is derived from an EMBL/GenBank/DDBJ whole genome shotgun (WGS) entry which is preliminary data.</text>
</comment>
<evidence type="ECO:0000259" key="4">
    <source>
        <dbReference type="SMART" id="SM00822"/>
    </source>
</evidence>
<dbReference type="PRINTS" id="PR00080">
    <property type="entry name" value="SDRFAMILY"/>
</dbReference>
<dbReference type="InterPro" id="IPR020904">
    <property type="entry name" value="Sc_DH/Rdtase_CS"/>
</dbReference>
<evidence type="ECO:0000256" key="3">
    <source>
        <dbReference type="RuleBase" id="RU000363"/>
    </source>
</evidence>
<dbReference type="SMART" id="SM00822">
    <property type="entry name" value="PKS_KR"/>
    <property type="match status" value="1"/>
</dbReference>
<dbReference type="PRINTS" id="PR00081">
    <property type="entry name" value="GDHRDH"/>
</dbReference>
<dbReference type="AlphaFoldDB" id="A0A7W7Q449"/>
<dbReference type="NCBIfam" id="NF004526">
    <property type="entry name" value="PRK05872.1"/>
    <property type="match status" value="1"/>
</dbReference>
<keyword evidence="2" id="KW-0560">Oxidoreductase</keyword>
<gene>
    <name evidence="5" type="ORF">FHR82_002767</name>
</gene>
<keyword evidence="6" id="KW-1185">Reference proteome</keyword>
<dbReference type="InterPro" id="IPR057326">
    <property type="entry name" value="KR_dom"/>
</dbReference>
<dbReference type="GO" id="GO:0016491">
    <property type="term" value="F:oxidoreductase activity"/>
    <property type="evidence" value="ECO:0007669"/>
    <property type="project" value="UniProtKB-KW"/>
</dbReference>
<reference evidence="5 6" key="1">
    <citation type="submission" date="2020-08" db="EMBL/GenBank/DDBJ databases">
        <title>Genomic Encyclopedia of Type Strains, Phase III (KMG-III): the genomes of soil and plant-associated and newly described type strains.</title>
        <authorList>
            <person name="Whitman W."/>
        </authorList>
    </citation>
    <scope>NUCLEOTIDE SEQUENCE [LARGE SCALE GENOMIC DNA]</scope>
    <source>
        <strain evidence="5 6">CECT 8960</strain>
    </source>
</reference>
<organism evidence="5 6">
    <name type="scientific">Actinophytocola algeriensis</name>
    <dbReference type="NCBI Taxonomy" id="1768010"/>
    <lineage>
        <taxon>Bacteria</taxon>
        <taxon>Bacillati</taxon>
        <taxon>Actinomycetota</taxon>
        <taxon>Actinomycetes</taxon>
        <taxon>Pseudonocardiales</taxon>
        <taxon>Pseudonocardiaceae</taxon>
    </lineage>
</organism>
<dbReference type="RefSeq" id="WP_184810745.1">
    <property type="nucleotide sequence ID" value="NZ_JACHJQ010000003.1"/>
</dbReference>
<dbReference type="Gene3D" id="3.40.50.720">
    <property type="entry name" value="NAD(P)-binding Rossmann-like Domain"/>
    <property type="match status" value="1"/>
</dbReference>
<dbReference type="Proteomes" id="UP000520767">
    <property type="component" value="Unassembled WGS sequence"/>
</dbReference>
<evidence type="ECO:0000313" key="5">
    <source>
        <dbReference type="EMBL" id="MBB4906547.1"/>
    </source>
</evidence>
<evidence type="ECO:0000313" key="6">
    <source>
        <dbReference type="Proteomes" id="UP000520767"/>
    </source>
</evidence>
<dbReference type="GO" id="GO:0016020">
    <property type="term" value="C:membrane"/>
    <property type="evidence" value="ECO:0007669"/>
    <property type="project" value="TreeGrafter"/>
</dbReference>
<dbReference type="InterPro" id="IPR036291">
    <property type="entry name" value="NAD(P)-bd_dom_sf"/>
</dbReference>
<comment type="similarity">
    <text evidence="1 3">Belongs to the short-chain dehydrogenases/reductases (SDR) family.</text>
</comment>
<proteinExistence type="inferred from homology"/>
<evidence type="ECO:0000256" key="2">
    <source>
        <dbReference type="ARBA" id="ARBA00023002"/>
    </source>
</evidence>
<dbReference type="PANTHER" id="PTHR44196">
    <property type="entry name" value="DEHYDROGENASE/REDUCTASE SDR FAMILY MEMBER 7B"/>
    <property type="match status" value="1"/>
</dbReference>
<dbReference type="PROSITE" id="PS00061">
    <property type="entry name" value="ADH_SHORT"/>
    <property type="match status" value="1"/>
</dbReference>
<sequence length="298" mass="30918">MGKNVRGKVVVITGAARGIGAGLARDLSAKGAKVALVGLEAEELAKVAAECGPDAGAWEADVTSWTDLEKATSAIAERYGRIDVVVANAGIAATGFTRSIDPAAFERVINVDLLGVWKTVRVALPHLIESKGYAMLVSSAAAIIHIPGNAAYSAAKAGVEAFANSLRAEVKHLGVDVGVVHPTWIATDMVNNADEHPVFGRLRGSAGGLASRTYPLSLAVDLISAGLARRSRVVHVPGWVGVVKLFRALVPRVVELYARKIMPAADKAALADIEKRGAAESSLVGPGAKAAAERERAL</sequence>
<dbReference type="Pfam" id="PF00106">
    <property type="entry name" value="adh_short"/>
    <property type="match status" value="1"/>
</dbReference>
<dbReference type="InterPro" id="IPR002347">
    <property type="entry name" value="SDR_fam"/>
</dbReference>
<feature type="domain" description="Ketoreductase" evidence="4">
    <location>
        <begin position="8"/>
        <end position="187"/>
    </location>
</feature>
<name>A0A7W7Q449_9PSEU</name>
<dbReference type="PANTHER" id="PTHR44196:SF1">
    <property type="entry name" value="DEHYDROGENASE_REDUCTASE SDR FAMILY MEMBER 7B"/>
    <property type="match status" value="1"/>
</dbReference>